<dbReference type="SMART" id="SM00382">
    <property type="entry name" value="AAA"/>
    <property type="match status" value="2"/>
</dbReference>
<evidence type="ECO:0000256" key="10">
    <source>
        <dbReference type="ARBA" id="ARBA00025157"/>
    </source>
</evidence>
<keyword evidence="6" id="KW-0547">Nucleotide-binding</keyword>
<gene>
    <name evidence="12" type="ORF">GIS00_17025</name>
</gene>
<dbReference type="InterPro" id="IPR027417">
    <property type="entry name" value="P-loop_NTPase"/>
</dbReference>
<comment type="function">
    <text evidence="10">Probably part of an ABC transporter complex. Responsible for energy coupling to the transport system.</text>
</comment>
<keyword evidence="5" id="KW-0677">Repeat</keyword>
<keyword evidence="13" id="KW-1185">Reference proteome</keyword>
<dbReference type="InterPro" id="IPR050095">
    <property type="entry name" value="ECF_ABC_transporter_ATP-bd"/>
</dbReference>
<evidence type="ECO:0000259" key="11">
    <source>
        <dbReference type="PROSITE" id="PS50893"/>
    </source>
</evidence>
<evidence type="ECO:0000256" key="1">
    <source>
        <dbReference type="ARBA" id="ARBA00004202"/>
    </source>
</evidence>
<dbReference type="Proteomes" id="UP000460221">
    <property type="component" value="Unassembled WGS sequence"/>
</dbReference>
<dbReference type="Gene3D" id="3.40.50.300">
    <property type="entry name" value="P-loop containing nucleotide triphosphate hydrolases"/>
    <property type="match status" value="2"/>
</dbReference>
<evidence type="ECO:0000256" key="4">
    <source>
        <dbReference type="ARBA" id="ARBA00022475"/>
    </source>
</evidence>
<evidence type="ECO:0000256" key="6">
    <source>
        <dbReference type="ARBA" id="ARBA00022741"/>
    </source>
</evidence>
<dbReference type="GO" id="GO:0042626">
    <property type="term" value="F:ATPase-coupled transmembrane transporter activity"/>
    <property type="evidence" value="ECO:0007669"/>
    <property type="project" value="TreeGrafter"/>
</dbReference>
<evidence type="ECO:0000256" key="7">
    <source>
        <dbReference type="ARBA" id="ARBA00022840"/>
    </source>
</evidence>
<dbReference type="FunFam" id="3.40.50.300:FF:000760">
    <property type="entry name" value="Cobalt ABC transporter ATP-binding protein"/>
    <property type="match status" value="1"/>
</dbReference>
<keyword evidence="4" id="KW-1003">Cell membrane</keyword>
<organism evidence="12 13">
    <name type="scientific">Nakamurella alba</name>
    <dbReference type="NCBI Taxonomy" id="2665158"/>
    <lineage>
        <taxon>Bacteria</taxon>
        <taxon>Bacillati</taxon>
        <taxon>Actinomycetota</taxon>
        <taxon>Actinomycetes</taxon>
        <taxon>Nakamurellales</taxon>
        <taxon>Nakamurellaceae</taxon>
        <taxon>Nakamurella</taxon>
    </lineage>
</organism>
<dbReference type="Pfam" id="PF00005">
    <property type="entry name" value="ABC_tran"/>
    <property type="match status" value="2"/>
</dbReference>
<keyword evidence="3" id="KW-0813">Transport</keyword>
<dbReference type="AlphaFoldDB" id="A0A7K1FND1"/>
<dbReference type="InterPro" id="IPR003593">
    <property type="entry name" value="AAA+_ATPase"/>
</dbReference>
<comment type="similarity">
    <text evidence="2">Belongs to the ABC transporter superfamily.</text>
</comment>
<evidence type="ECO:0000313" key="12">
    <source>
        <dbReference type="EMBL" id="MTD15638.1"/>
    </source>
</evidence>
<evidence type="ECO:0000256" key="8">
    <source>
        <dbReference type="ARBA" id="ARBA00022967"/>
    </source>
</evidence>
<keyword evidence="7 12" id="KW-0067">ATP-binding</keyword>
<dbReference type="InterPro" id="IPR003439">
    <property type="entry name" value="ABC_transporter-like_ATP-bd"/>
</dbReference>
<sequence length="532" mass="56164">MIRFDGVSVRYDGATRDTLRGVDLEIPDGEFCLVVGPTGAGKSTLLGLVNGHVPHFTGGTVTGRVRVDGRDTRQSRPRDLADVVGVVVQDPRRGFVTDRVDDELAYTMESLALPPEVMRRRVEDTVDLLGLAEFRHRPLATLSGGQQQRVAIGAALTAHPSVLVLDEPTSALDPAAAEEVLAALHRLVHDVGITVLLAEHRLERVVGDVDAVILVQPDGHVWHGPPGPVMDISPVVPPVVELGRWAGWSPLPLTVRDARRRAAPLREQVTAPARQADTAGTGVIGLLKLSAGHDGRTPVAGPLTVTAGSGEIIGLMGRNGAGKSTLLWTIAAALTPISGSVLVGGADPRTLPPADRRRSVALVPQQPGDLLYQRSAAAELRQSDADAARPPGTTAALFAELAPGADADLHPRDLSEGQRLALALSIQMAAQPRLLLLDEPTRGLDYPAKQRLSTLLRQWSADGVTVLLASHDVEFVAGVCRRVLILADGRLIDDGPTASVVTASPTYAPQVAKIMAPVPVLTVDELRAGMPS</sequence>
<comment type="subcellular location">
    <subcellularLocation>
        <location evidence="1">Cell membrane</location>
        <topology evidence="1">Peripheral membrane protein</topology>
    </subcellularLocation>
</comment>
<evidence type="ECO:0000256" key="5">
    <source>
        <dbReference type="ARBA" id="ARBA00022737"/>
    </source>
</evidence>
<dbReference type="PANTHER" id="PTHR43553:SF24">
    <property type="entry name" value="ENERGY-COUPLING FACTOR TRANSPORTER ATP-BINDING PROTEIN ECFA1"/>
    <property type="match status" value="1"/>
</dbReference>
<dbReference type="PANTHER" id="PTHR43553">
    <property type="entry name" value="HEAVY METAL TRANSPORTER"/>
    <property type="match status" value="1"/>
</dbReference>
<dbReference type="InterPro" id="IPR017871">
    <property type="entry name" value="ABC_transporter-like_CS"/>
</dbReference>
<dbReference type="GO" id="GO:0043190">
    <property type="term" value="C:ATP-binding cassette (ABC) transporter complex"/>
    <property type="evidence" value="ECO:0007669"/>
    <property type="project" value="TreeGrafter"/>
</dbReference>
<evidence type="ECO:0000256" key="9">
    <source>
        <dbReference type="ARBA" id="ARBA00023136"/>
    </source>
</evidence>
<feature type="domain" description="ABC transporter" evidence="11">
    <location>
        <begin position="284"/>
        <end position="513"/>
    </location>
</feature>
<evidence type="ECO:0000313" key="13">
    <source>
        <dbReference type="Proteomes" id="UP000460221"/>
    </source>
</evidence>
<evidence type="ECO:0000256" key="2">
    <source>
        <dbReference type="ARBA" id="ARBA00005417"/>
    </source>
</evidence>
<dbReference type="PROSITE" id="PS00211">
    <property type="entry name" value="ABC_TRANSPORTER_1"/>
    <property type="match status" value="1"/>
</dbReference>
<reference evidence="12 13" key="1">
    <citation type="submission" date="2019-11" db="EMBL/GenBank/DDBJ databases">
        <authorList>
            <person name="Jiang L.-Q."/>
        </authorList>
    </citation>
    <scope>NUCLEOTIDE SEQUENCE [LARGE SCALE GENOMIC DNA]</scope>
    <source>
        <strain evidence="12 13">YIM 132087</strain>
    </source>
</reference>
<dbReference type="SUPFAM" id="SSF52540">
    <property type="entry name" value="P-loop containing nucleoside triphosphate hydrolases"/>
    <property type="match status" value="2"/>
</dbReference>
<keyword evidence="9" id="KW-0472">Membrane</keyword>
<dbReference type="RefSeq" id="WP_154769601.1">
    <property type="nucleotide sequence ID" value="NZ_WLYK01000006.1"/>
</dbReference>
<dbReference type="InterPro" id="IPR015856">
    <property type="entry name" value="ABC_transpr_CbiO/EcfA_su"/>
</dbReference>
<keyword evidence="8" id="KW-1278">Translocase</keyword>
<feature type="domain" description="ABC transporter" evidence="11">
    <location>
        <begin position="2"/>
        <end position="242"/>
    </location>
</feature>
<dbReference type="GO" id="GO:0016887">
    <property type="term" value="F:ATP hydrolysis activity"/>
    <property type="evidence" value="ECO:0007669"/>
    <property type="project" value="InterPro"/>
</dbReference>
<proteinExistence type="inferred from homology"/>
<dbReference type="EMBL" id="WLYK01000006">
    <property type="protein sequence ID" value="MTD15638.1"/>
    <property type="molecule type" value="Genomic_DNA"/>
</dbReference>
<name>A0A7K1FND1_9ACTN</name>
<accession>A0A7K1FND1</accession>
<comment type="caution">
    <text evidence="12">The sequence shown here is derived from an EMBL/GenBank/DDBJ whole genome shotgun (WGS) entry which is preliminary data.</text>
</comment>
<dbReference type="CDD" id="cd03225">
    <property type="entry name" value="ABC_cobalt_CbiO_domain1"/>
    <property type="match status" value="1"/>
</dbReference>
<evidence type="ECO:0000256" key="3">
    <source>
        <dbReference type="ARBA" id="ARBA00022448"/>
    </source>
</evidence>
<dbReference type="GO" id="GO:0005524">
    <property type="term" value="F:ATP binding"/>
    <property type="evidence" value="ECO:0007669"/>
    <property type="project" value="UniProtKB-KW"/>
</dbReference>
<protein>
    <submittedName>
        <fullName evidence="12">ATP-binding cassette domain-containing protein</fullName>
    </submittedName>
</protein>
<dbReference type="PROSITE" id="PS50893">
    <property type="entry name" value="ABC_TRANSPORTER_2"/>
    <property type="match status" value="2"/>
</dbReference>